<evidence type="ECO:0000313" key="9">
    <source>
        <dbReference type="EMBL" id="PWC16911.1"/>
    </source>
</evidence>
<sequence length="424" mass="45087">MKMVVIADDFTGANDTGVQLAKKGARTEVVFDGQRKAPGRAEVLVFNTESRALTAQRAADKVRDALQPYCSGSNAPPLIYKKIDSTFRGNVGAEIGAAMAVSDAQLAIVAAAIPAAGRVTLQGQCVVHGVPLAETEFASDPKTPVVSSHIKTLIGLQTEYPVHELDLSVVRSDRLVEELRKLGGQGPGIVVVDAEHESDLVRLAQAITQISVRFILVGAAGLANALPSGCYLNSEQRLPVLVVAGSMSDATRRQIAFAAESKLLGIVDVDVEELLQADGRDAQDRVTRRAVALLQTRQHCVLRTSRHADARRMIETLCEKYQLSRQQLGDAISNALGAITLAIVNQSQIGGLFLTGGDIAIAVARALGAEGYRITSEVAPCVPCGTFINSEIDDLPVITKAGGFGGESTLQDALYFIEEMYRGK</sequence>
<dbReference type="InterPro" id="IPR031475">
    <property type="entry name" value="NBD_C"/>
</dbReference>
<keyword evidence="10" id="KW-1185">Reference proteome</keyword>
<dbReference type="InterPro" id="IPR010737">
    <property type="entry name" value="4-carb_acid_sugar_kinase_N"/>
</dbReference>
<dbReference type="Gene3D" id="3.40.50.10840">
    <property type="entry name" value="Putative sugar-binding, N-terminal domain"/>
    <property type="match status" value="1"/>
</dbReference>
<feature type="domain" description="Four-carbon acid sugar kinase nucleotide binding" evidence="8">
    <location>
        <begin position="241"/>
        <end position="410"/>
    </location>
</feature>
<keyword evidence="6" id="KW-0119">Carbohydrate metabolism</keyword>
<keyword evidence="3" id="KW-0547">Nucleotide-binding</keyword>
<evidence type="ECO:0000256" key="3">
    <source>
        <dbReference type="ARBA" id="ARBA00022741"/>
    </source>
</evidence>
<evidence type="ECO:0000256" key="1">
    <source>
        <dbReference type="ARBA" id="ARBA00005715"/>
    </source>
</evidence>
<evidence type="ECO:0000256" key="6">
    <source>
        <dbReference type="ARBA" id="ARBA00023277"/>
    </source>
</evidence>
<gene>
    <name evidence="9" type="ORF">DDT56_09270</name>
</gene>
<evidence type="ECO:0008006" key="11">
    <source>
        <dbReference type="Google" id="ProtNLM"/>
    </source>
</evidence>
<organism evidence="9 10">
    <name type="scientific">Brenneria corticis</name>
    <dbReference type="NCBI Taxonomy" id="2173106"/>
    <lineage>
        <taxon>Bacteria</taxon>
        <taxon>Pseudomonadati</taxon>
        <taxon>Pseudomonadota</taxon>
        <taxon>Gammaproteobacteria</taxon>
        <taxon>Enterobacterales</taxon>
        <taxon>Pectobacteriaceae</taxon>
        <taxon>Brenneria</taxon>
    </lineage>
</organism>
<dbReference type="InterPro" id="IPR042213">
    <property type="entry name" value="NBD_C_sf"/>
</dbReference>
<evidence type="ECO:0000313" key="10">
    <source>
        <dbReference type="Proteomes" id="UP000296159"/>
    </source>
</evidence>
<dbReference type="Pfam" id="PF07005">
    <property type="entry name" value="SBD_N"/>
    <property type="match status" value="1"/>
</dbReference>
<proteinExistence type="inferred from homology"/>
<reference evidence="9 10" key="1">
    <citation type="submission" date="2018-04" db="EMBL/GenBank/DDBJ databases">
        <title>Brenneria corticis sp.nov.</title>
        <authorList>
            <person name="Li Y."/>
        </authorList>
    </citation>
    <scope>NUCLEOTIDE SEQUENCE [LARGE SCALE GENOMIC DNA]</scope>
    <source>
        <strain evidence="9 10">CFCC 11842</strain>
    </source>
</reference>
<protein>
    <recommendedName>
        <fullName evidence="11">D-threonate kinase</fullName>
    </recommendedName>
</protein>
<dbReference type="AlphaFoldDB" id="A0A2U1U5G4"/>
<keyword evidence="2" id="KW-0808">Transferase</keyword>
<comment type="caution">
    <text evidence="9">The sequence shown here is derived from an EMBL/GenBank/DDBJ whole genome shotgun (WGS) entry which is preliminary data.</text>
</comment>
<dbReference type="RefSeq" id="WP_136166152.1">
    <property type="nucleotide sequence ID" value="NZ_KZ819076.1"/>
</dbReference>
<comment type="similarity">
    <text evidence="1">Belongs to the four-carbon acid sugar kinase family.</text>
</comment>
<accession>A0A2U1U5G4</accession>
<keyword evidence="4" id="KW-0418">Kinase</keyword>
<name>A0A2U1U5G4_9GAMM</name>
<evidence type="ECO:0000259" key="7">
    <source>
        <dbReference type="Pfam" id="PF07005"/>
    </source>
</evidence>
<feature type="domain" description="Four-carbon acid sugar kinase N-terminal" evidence="7">
    <location>
        <begin position="3"/>
        <end position="226"/>
    </location>
</feature>
<dbReference type="Gene3D" id="3.40.980.20">
    <property type="entry name" value="Four-carbon acid sugar kinase, nucleotide binding domain"/>
    <property type="match status" value="1"/>
</dbReference>
<dbReference type="Pfam" id="PF17042">
    <property type="entry name" value="NBD_C"/>
    <property type="match status" value="1"/>
</dbReference>
<evidence type="ECO:0000259" key="8">
    <source>
        <dbReference type="Pfam" id="PF17042"/>
    </source>
</evidence>
<evidence type="ECO:0000256" key="2">
    <source>
        <dbReference type="ARBA" id="ARBA00022679"/>
    </source>
</evidence>
<dbReference type="NCBIfam" id="NF047819">
    <property type="entry name" value="ThrnKinDtnkGamma"/>
    <property type="match status" value="1"/>
</dbReference>
<keyword evidence="5" id="KW-0067">ATP-binding</keyword>
<dbReference type="EMBL" id="QDKH01000008">
    <property type="protein sequence ID" value="PWC16911.1"/>
    <property type="molecule type" value="Genomic_DNA"/>
</dbReference>
<dbReference type="SUPFAM" id="SSF142764">
    <property type="entry name" value="YgbK-like"/>
    <property type="match status" value="1"/>
</dbReference>
<dbReference type="InterPro" id="IPR037051">
    <property type="entry name" value="4-carb_acid_sugar_kinase_N_sf"/>
</dbReference>
<evidence type="ECO:0000256" key="4">
    <source>
        <dbReference type="ARBA" id="ARBA00022777"/>
    </source>
</evidence>
<evidence type="ECO:0000256" key="5">
    <source>
        <dbReference type="ARBA" id="ARBA00022840"/>
    </source>
</evidence>
<dbReference type="GO" id="GO:0016301">
    <property type="term" value="F:kinase activity"/>
    <property type="evidence" value="ECO:0007669"/>
    <property type="project" value="UniProtKB-KW"/>
</dbReference>
<dbReference type="Proteomes" id="UP000296159">
    <property type="component" value="Unassembled WGS sequence"/>
</dbReference>
<dbReference type="GO" id="GO:0005524">
    <property type="term" value="F:ATP binding"/>
    <property type="evidence" value="ECO:0007669"/>
    <property type="project" value="UniProtKB-KW"/>
</dbReference>